<feature type="compositionally biased region" description="Basic residues" evidence="2">
    <location>
        <begin position="76"/>
        <end position="89"/>
    </location>
</feature>
<dbReference type="Gene3D" id="3.30.565.10">
    <property type="entry name" value="Histidine kinase-like ATPase, C-terminal domain"/>
    <property type="match status" value="1"/>
</dbReference>
<accession>A0A1T3NUP1</accession>
<dbReference type="Proteomes" id="UP000190037">
    <property type="component" value="Unassembled WGS sequence"/>
</dbReference>
<evidence type="ECO:0000313" key="4">
    <source>
        <dbReference type="EMBL" id="OPC80589.1"/>
    </source>
</evidence>
<evidence type="ECO:0000313" key="5">
    <source>
        <dbReference type="Proteomes" id="UP000190037"/>
    </source>
</evidence>
<protein>
    <recommendedName>
        <fullName evidence="3">Histidine kinase/HSP90-like ATPase domain-containing protein</fullName>
    </recommendedName>
</protein>
<proteinExistence type="predicted"/>
<dbReference type="InterPro" id="IPR050267">
    <property type="entry name" value="Anti-sigma-factor_SerPK"/>
</dbReference>
<evidence type="ECO:0000256" key="2">
    <source>
        <dbReference type="SAM" id="MobiDB-lite"/>
    </source>
</evidence>
<name>A0A1T3NUP1_9ACTN</name>
<feature type="compositionally biased region" description="Basic residues" evidence="2">
    <location>
        <begin position="1"/>
        <end position="10"/>
    </location>
</feature>
<evidence type="ECO:0000259" key="3">
    <source>
        <dbReference type="Pfam" id="PF13581"/>
    </source>
</evidence>
<dbReference type="PANTHER" id="PTHR35526:SF3">
    <property type="entry name" value="ANTI-SIGMA-F FACTOR RSBW"/>
    <property type="match status" value="1"/>
</dbReference>
<dbReference type="Pfam" id="PF13581">
    <property type="entry name" value="HATPase_c_2"/>
    <property type="match status" value="1"/>
</dbReference>
<dbReference type="EMBL" id="MWQN01000001">
    <property type="protein sequence ID" value="OPC80589.1"/>
    <property type="molecule type" value="Genomic_DNA"/>
</dbReference>
<feature type="region of interest" description="Disordered" evidence="2">
    <location>
        <begin position="69"/>
        <end position="103"/>
    </location>
</feature>
<feature type="domain" description="Histidine kinase/HSP90-like ATPase" evidence="3">
    <location>
        <begin position="111"/>
        <end position="214"/>
    </location>
</feature>
<dbReference type="GO" id="GO:0004674">
    <property type="term" value="F:protein serine/threonine kinase activity"/>
    <property type="evidence" value="ECO:0007669"/>
    <property type="project" value="UniProtKB-KW"/>
</dbReference>
<gene>
    <name evidence="4" type="ORF">B4N89_06130</name>
</gene>
<dbReference type="CDD" id="cd16936">
    <property type="entry name" value="HATPase_RsbW-like"/>
    <property type="match status" value="1"/>
</dbReference>
<dbReference type="InterPro" id="IPR036890">
    <property type="entry name" value="HATPase_C_sf"/>
</dbReference>
<feature type="region of interest" description="Disordered" evidence="2">
    <location>
        <begin position="1"/>
        <end position="43"/>
    </location>
</feature>
<dbReference type="InterPro" id="IPR003594">
    <property type="entry name" value="HATPase_dom"/>
</dbReference>
<keyword evidence="5" id="KW-1185">Reference proteome</keyword>
<evidence type="ECO:0000256" key="1">
    <source>
        <dbReference type="ARBA" id="ARBA00022527"/>
    </source>
</evidence>
<organism evidence="4 5">
    <name type="scientific">Embleya scabrispora</name>
    <dbReference type="NCBI Taxonomy" id="159449"/>
    <lineage>
        <taxon>Bacteria</taxon>
        <taxon>Bacillati</taxon>
        <taxon>Actinomycetota</taxon>
        <taxon>Actinomycetes</taxon>
        <taxon>Kitasatosporales</taxon>
        <taxon>Streptomycetaceae</taxon>
        <taxon>Embleya</taxon>
    </lineage>
</organism>
<keyword evidence="1" id="KW-0808">Transferase</keyword>
<reference evidence="4 5" key="1">
    <citation type="submission" date="2017-03" db="EMBL/GenBank/DDBJ databases">
        <title>Draft genome sequence of Streptomyces scabrisporus NF3, endophyte isolated from Amphipterygium adstringens.</title>
        <authorList>
            <person name="Vazquez M."/>
            <person name="Ceapa C.D."/>
            <person name="Rodriguez Luna D."/>
            <person name="Sanchez Esquivel S."/>
        </authorList>
    </citation>
    <scope>NUCLEOTIDE SEQUENCE [LARGE SCALE GENOMIC DNA]</scope>
    <source>
        <strain evidence="4 5">NF3</strain>
    </source>
</reference>
<keyword evidence="1" id="KW-0418">Kinase</keyword>
<dbReference type="SUPFAM" id="SSF55874">
    <property type="entry name" value="ATPase domain of HSP90 chaperone/DNA topoisomerase II/histidine kinase"/>
    <property type="match status" value="1"/>
</dbReference>
<dbReference type="STRING" id="159449.B4N89_06130"/>
<keyword evidence="1" id="KW-0723">Serine/threonine-protein kinase</keyword>
<sequence length="236" mass="26079">MKRRLPKHYGSHPENRRMSTIRHRRLRTPASAAYRSERSEGLRDALPRTCATPTATHAPPRRVPLVESSVTAVGRARARARHERRGSTNHHREPDPEHPPGPVFVRWTIAPTVAGVPEVRHRLRDLLHGWGIAEELVDTLLLIATELTSNAVRHAAIRTDRVRITAAHGGAEIRLEVADGHPFRPHALLETGPESEDGRGLMIVKLMVAELGGRIDVLPSGPGKSIRVTLDPDAHA</sequence>
<dbReference type="PANTHER" id="PTHR35526">
    <property type="entry name" value="ANTI-SIGMA-F FACTOR RSBW-RELATED"/>
    <property type="match status" value="1"/>
</dbReference>
<dbReference type="AlphaFoldDB" id="A0A1T3NUP1"/>
<comment type="caution">
    <text evidence="4">The sequence shown here is derived from an EMBL/GenBank/DDBJ whole genome shotgun (WGS) entry which is preliminary data.</text>
</comment>